<keyword evidence="10" id="KW-0963">Cytoplasm</keyword>
<evidence type="ECO:0000256" key="9">
    <source>
        <dbReference type="ARBA" id="ARBA00049534"/>
    </source>
</evidence>
<feature type="active site" description="Nucleophile" evidence="10 11">
    <location>
        <position position="81"/>
    </location>
</feature>
<dbReference type="PANTHER" id="PTHR42701">
    <property type="entry name" value="IMIDAZOLE GLYCEROL PHOSPHATE SYNTHASE SUBUNIT HISH"/>
    <property type="match status" value="1"/>
</dbReference>
<dbReference type="SUPFAM" id="SSF52317">
    <property type="entry name" value="Class I glutamine amidotransferase-like"/>
    <property type="match status" value="1"/>
</dbReference>
<dbReference type="InterPro" id="IPR010139">
    <property type="entry name" value="Imidazole-glycPsynth_HisH"/>
</dbReference>
<dbReference type="Pfam" id="PF00117">
    <property type="entry name" value="GATase"/>
    <property type="match status" value="1"/>
</dbReference>
<dbReference type="GO" id="GO:0000107">
    <property type="term" value="F:imidazoleglycerol-phosphate synthase activity"/>
    <property type="evidence" value="ECO:0007669"/>
    <property type="project" value="UniProtKB-UniRule"/>
</dbReference>
<evidence type="ECO:0000256" key="7">
    <source>
        <dbReference type="ARBA" id="ARBA00023239"/>
    </source>
</evidence>
<evidence type="ECO:0000256" key="8">
    <source>
        <dbReference type="ARBA" id="ARBA00047838"/>
    </source>
</evidence>
<dbReference type="PIRSF" id="PIRSF000495">
    <property type="entry name" value="Amidotransf_hisH"/>
    <property type="match status" value="1"/>
</dbReference>
<evidence type="ECO:0000256" key="2">
    <source>
        <dbReference type="ARBA" id="ARBA00011152"/>
    </source>
</evidence>
<evidence type="ECO:0000256" key="6">
    <source>
        <dbReference type="ARBA" id="ARBA00023102"/>
    </source>
</evidence>
<dbReference type="HAMAP" id="MF_00278">
    <property type="entry name" value="HisH"/>
    <property type="match status" value="1"/>
</dbReference>
<keyword evidence="14" id="KW-1185">Reference proteome</keyword>
<dbReference type="InterPro" id="IPR029062">
    <property type="entry name" value="Class_I_gatase-like"/>
</dbReference>
<dbReference type="InterPro" id="IPR017926">
    <property type="entry name" value="GATASE"/>
</dbReference>
<keyword evidence="13" id="KW-0328">Glycosyltransferase</keyword>
<dbReference type="Gene3D" id="3.40.50.880">
    <property type="match status" value="1"/>
</dbReference>
<comment type="pathway">
    <text evidence="1 10">Amino-acid biosynthesis; L-histidine biosynthesis; L-histidine from 5-phospho-alpha-D-ribose 1-diphosphate: step 5/9.</text>
</comment>
<evidence type="ECO:0000256" key="3">
    <source>
        <dbReference type="ARBA" id="ARBA00022605"/>
    </source>
</evidence>
<dbReference type="STRING" id="291169.A9E74_02732"/>
<evidence type="ECO:0000256" key="5">
    <source>
        <dbReference type="ARBA" id="ARBA00022962"/>
    </source>
</evidence>
<dbReference type="GO" id="GO:0004359">
    <property type="term" value="F:glutaminase activity"/>
    <property type="evidence" value="ECO:0007669"/>
    <property type="project" value="UniProtKB-EC"/>
</dbReference>
<evidence type="ECO:0000256" key="11">
    <source>
        <dbReference type="PIRSR" id="PIRSR000495-1"/>
    </source>
</evidence>
<dbReference type="GO" id="GO:0000105">
    <property type="term" value="P:L-histidine biosynthetic process"/>
    <property type="evidence" value="ECO:0007669"/>
    <property type="project" value="UniProtKB-UniRule"/>
</dbReference>
<protein>
    <recommendedName>
        <fullName evidence="10">Imidazole glycerol phosphate synthase subunit HisH</fullName>
        <ecNumber evidence="10">4.3.2.10</ecNumber>
    </recommendedName>
    <alternativeName>
        <fullName evidence="10">IGP synthase glutaminase subunit</fullName>
        <ecNumber evidence="10">3.5.1.2</ecNumber>
    </alternativeName>
    <alternativeName>
        <fullName evidence="10">IGP synthase subunit HisH</fullName>
    </alternativeName>
    <alternativeName>
        <fullName evidence="10">ImGP synthase subunit HisH</fullName>
        <shortName evidence="10">IGPS subunit HisH</shortName>
    </alternativeName>
</protein>
<comment type="subcellular location">
    <subcellularLocation>
        <location evidence="10">Cytoplasm</location>
    </subcellularLocation>
</comment>
<gene>
    <name evidence="13" type="primary">hisH1_2</name>
    <name evidence="10" type="synonym">hisH</name>
    <name evidence="13" type="ORF">A9E74_02732</name>
</gene>
<dbReference type="PATRIC" id="fig|291169.3.peg.2765"/>
<accession>A0A1E3GN74</accession>
<dbReference type="EC" id="3.5.1.2" evidence="10"/>
<evidence type="ECO:0000256" key="1">
    <source>
        <dbReference type="ARBA" id="ARBA00005091"/>
    </source>
</evidence>
<feature type="domain" description="Glutamine amidotransferase" evidence="12">
    <location>
        <begin position="5"/>
        <end position="202"/>
    </location>
</feature>
<keyword evidence="13" id="KW-0808">Transferase</keyword>
<dbReference type="Proteomes" id="UP000094379">
    <property type="component" value="Unassembled WGS sequence"/>
</dbReference>
<dbReference type="AlphaFoldDB" id="A0A1E3GN74"/>
<evidence type="ECO:0000313" key="14">
    <source>
        <dbReference type="Proteomes" id="UP000094379"/>
    </source>
</evidence>
<dbReference type="NCBIfam" id="TIGR01855">
    <property type="entry name" value="IMP_synth_hisH"/>
    <property type="match status" value="1"/>
</dbReference>
<comment type="subunit">
    <text evidence="2 10">Heterodimer of HisH and HisF.</text>
</comment>
<comment type="function">
    <text evidence="10">IGPS catalyzes the conversion of PRFAR and glutamine to IGP, AICAR and glutamate. The HisH subunit catalyzes the hydrolysis of glutamine to glutamate and ammonia as part of the synthesis of IGP and AICAR. The resulting ammonia molecule is channeled to the active site of HisF.</text>
</comment>
<evidence type="ECO:0000313" key="13">
    <source>
        <dbReference type="EMBL" id="ODN65484.1"/>
    </source>
</evidence>
<organism evidence="13 14">
    <name type="scientific">Methylophaga muralis</name>
    <dbReference type="NCBI Taxonomy" id="291169"/>
    <lineage>
        <taxon>Bacteria</taxon>
        <taxon>Pseudomonadati</taxon>
        <taxon>Pseudomonadota</taxon>
        <taxon>Gammaproteobacteria</taxon>
        <taxon>Thiotrichales</taxon>
        <taxon>Piscirickettsiaceae</taxon>
        <taxon>Methylophaga</taxon>
    </lineage>
</organism>
<dbReference type="EC" id="4.3.2.10" evidence="10"/>
<feature type="active site" evidence="10 11">
    <location>
        <position position="186"/>
    </location>
</feature>
<keyword evidence="3 10" id="KW-0028">Amino-acid biosynthesis</keyword>
<keyword evidence="7 10" id="KW-0456">Lyase</keyword>
<dbReference type="RefSeq" id="WP_069297077.1">
    <property type="nucleotide sequence ID" value="NZ_MCRI01000062.1"/>
</dbReference>
<feature type="active site" evidence="10 11">
    <location>
        <position position="188"/>
    </location>
</feature>
<sequence length="207" mass="22986">MKIAIINYGMCNLSSVRRAFEDLGAKVFVADHPTSLYEANRIILPGVGAFSEGMTRLVEDGWVDALHDLVILQQKPLLGICLGMQMLATSGEEGGVTKGLNLIPGKVMRLDQLGCDLRIPHVGWNEVHYLSQDDLFTFIPDSSDFYFVHSYAFVPDSQENIIATATYGTNITAVVRNNHIFGCQFHPEKSSKAGRQLLKNFMNFMPC</sequence>
<reference evidence="13 14" key="1">
    <citation type="submission" date="2016-07" db="EMBL/GenBank/DDBJ databases">
        <title>Draft Genome Sequence of Methylophaga muralis Bur 1.</title>
        <authorList>
            <person name="Vasilenko O.V."/>
            <person name="Doronina N.V."/>
            <person name="Shmareva M.N."/>
            <person name="Tarlachkov S.V."/>
            <person name="Mustakhimov I."/>
            <person name="Trotsenko Y.A."/>
        </authorList>
    </citation>
    <scope>NUCLEOTIDE SEQUENCE [LARGE SCALE GENOMIC DNA]</scope>
    <source>
        <strain evidence="13 14">Bur 1</strain>
    </source>
</reference>
<dbReference type="EMBL" id="MCRI01000062">
    <property type="protein sequence ID" value="ODN65484.1"/>
    <property type="molecule type" value="Genomic_DNA"/>
</dbReference>
<keyword evidence="4 10" id="KW-0378">Hydrolase</keyword>
<keyword evidence="5 10" id="KW-0315">Glutamine amidotransferase</keyword>
<evidence type="ECO:0000256" key="10">
    <source>
        <dbReference type="HAMAP-Rule" id="MF_00278"/>
    </source>
</evidence>
<dbReference type="PANTHER" id="PTHR42701:SF1">
    <property type="entry name" value="IMIDAZOLE GLYCEROL PHOSPHATE SYNTHASE SUBUNIT HISH"/>
    <property type="match status" value="1"/>
</dbReference>
<dbReference type="PROSITE" id="PS51273">
    <property type="entry name" value="GATASE_TYPE_1"/>
    <property type="match status" value="1"/>
</dbReference>
<dbReference type="CDD" id="cd01748">
    <property type="entry name" value="GATase1_IGP_Synthase"/>
    <property type="match status" value="1"/>
</dbReference>
<dbReference type="UniPathway" id="UPA00031">
    <property type="reaction ID" value="UER00010"/>
</dbReference>
<evidence type="ECO:0000259" key="12">
    <source>
        <dbReference type="Pfam" id="PF00117"/>
    </source>
</evidence>
<keyword evidence="6 10" id="KW-0368">Histidine biosynthesis</keyword>
<evidence type="ECO:0000256" key="4">
    <source>
        <dbReference type="ARBA" id="ARBA00022801"/>
    </source>
</evidence>
<dbReference type="GO" id="GO:0016829">
    <property type="term" value="F:lyase activity"/>
    <property type="evidence" value="ECO:0007669"/>
    <property type="project" value="UniProtKB-KW"/>
</dbReference>
<comment type="catalytic activity">
    <reaction evidence="8 10">
        <text>5-[(5-phospho-1-deoxy-D-ribulos-1-ylimino)methylamino]-1-(5-phospho-beta-D-ribosyl)imidazole-4-carboxamide + L-glutamine = D-erythro-1-(imidazol-4-yl)glycerol 3-phosphate + 5-amino-1-(5-phospho-beta-D-ribosyl)imidazole-4-carboxamide + L-glutamate + H(+)</text>
        <dbReference type="Rhea" id="RHEA:24793"/>
        <dbReference type="ChEBI" id="CHEBI:15378"/>
        <dbReference type="ChEBI" id="CHEBI:29985"/>
        <dbReference type="ChEBI" id="CHEBI:58278"/>
        <dbReference type="ChEBI" id="CHEBI:58359"/>
        <dbReference type="ChEBI" id="CHEBI:58475"/>
        <dbReference type="ChEBI" id="CHEBI:58525"/>
        <dbReference type="EC" id="4.3.2.10"/>
    </reaction>
</comment>
<comment type="catalytic activity">
    <reaction evidence="9 10">
        <text>L-glutamine + H2O = L-glutamate + NH4(+)</text>
        <dbReference type="Rhea" id="RHEA:15889"/>
        <dbReference type="ChEBI" id="CHEBI:15377"/>
        <dbReference type="ChEBI" id="CHEBI:28938"/>
        <dbReference type="ChEBI" id="CHEBI:29985"/>
        <dbReference type="ChEBI" id="CHEBI:58359"/>
        <dbReference type="EC" id="3.5.1.2"/>
    </reaction>
</comment>
<name>A0A1E3GN74_9GAMM</name>
<proteinExistence type="inferred from homology"/>
<dbReference type="GO" id="GO:0005737">
    <property type="term" value="C:cytoplasm"/>
    <property type="evidence" value="ECO:0007669"/>
    <property type="project" value="UniProtKB-SubCell"/>
</dbReference>
<comment type="caution">
    <text evidence="13">The sequence shown here is derived from an EMBL/GenBank/DDBJ whole genome shotgun (WGS) entry which is preliminary data.</text>
</comment>